<evidence type="ECO:0000313" key="5">
    <source>
        <dbReference type="EMBL" id="CAL4099355.1"/>
    </source>
</evidence>
<dbReference type="Proteomes" id="UP001497623">
    <property type="component" value="Unassembled WGS sequence"/>
</dbReference>
<dbReference type="GO" id="GO:0016491">
    <property type="term" value="F:oxidoreductase activity"/>
    <property type="evidence" value="ECO:0007669"/>
    <property type="project" value="UniProtKB-KW"/>
</dbReference>
<gene>
    <name evidence="5" type="ORF">MNOR_LOCUS16464</name>
</gene>
<organism evidence="5 6">
    <name type="scientific">Meganyctiphanes norvegica</name>
    <name type="common">Northern krill</name>
    <name type="synonym">Thysanopoda norvegica</name>
    <dbReference type="NCBI Taxonomy" id="48144"/>
    <lineage>
        <taxon>Eukaryota</taxon>
        <taxon>Metazoa</taxon>
        <taxon>Ecdysozoa</taxon>
        <taxon>Arthropoda</taxon>
        <taxon>Crustacea</taxon>
        <taxon>Multicrustacea</taxon>
        <taxon>Malacostraca</taxon>
        <taxon>Eumalacostraca</taxon>
        <taxon>Eucarida</taxon>
        <taxon>Euphausiacea</taxon>
        <taxon>Euphausiidae</taxon>
        <taxon>Meganyctiphanes</taxon>
    </lineage>
</organism>
<dbReference type="PANTHER" id="PTHR44196:SF1">
    <property type="entry name" value="DEHYDROGENASE_REDUCTASE SDR FAMILY MEMBER 7B"/>
    <property type="match status" value="1"/>
</dbReference>
<dbReference type="Pfam" id="PF00106">
    <property type="entry name" value="adh_short"/>
    <property type="match status" value="1"/>
</dbReference>
<dbReference type="InterPro" id="IPR002347">
    <property type="entry name" value="SDR_fam"/>
</dbReference>
<evidence type="ECO:0000256" key="2">
    <source>
        <dbReference type="ARBA" id="ARBA00023002"/>
    </source>
</evidence>
<dbReference type="PIRSF" id="PIRSF000126">
    <property type="entry name" value="11-beta-HSD1"/>
    <property type="match status" value="1"/>
</dbReference>
<reference evidence="5 6" key="1">
    <citation type="submission" date="2024-05" db="EMBL/GenBank/DDBJ databases">
        <authorList>
            <person name="Wallberg A."/>
        </authorList>
    </citation>
    <scope>NUCLEOTIDE SEQUENCE [LARGE SCALE GENOMIC DNA]</scope>
</reference>
<dbReference type="AlphaFoldDB" id="A0AAV2QS60"/>
<comment type="function">
    <text evidence="3">Putative oxidoreductase.</text>
</comment>
<evidence type="ECO:0000256" key="1">
    <source>
        <dbReference type="ARBA" id="ARBA00006484"/>
    </source>
</evidence>
<dbReference type="InterPro" id="IPR020904">
    <property type="entry name" value="Sc_DH/Rdtase_CS"/>
</dbReference>
<evidence type="ECO:0000313" key="6">
    <source>
        <dbReference type="Proteomes" id="UP001497623"/>
    </source>
</evidence>
<dbReference type="SUPFAM" id="SSF51735">
    <property type="entry name" value="NAD(P)-binding Rossmann-fold domains"/>
    <property type="match status" value="1"/>
</dbReference>
<dbReference type="Gene3D" id="3.40.50.720">
    <property type="entry name" value="NAD(P)-binding Rossmann-like Domain"/>
    <property type="match status" value="1"/>
</dbReference>
<sequence>MGAPQEKQESSNSLWNSLPSVMGIVSLPVTAPINAAKFTYRTGTAAYGKLVGKERELCGKVVMITGASSGLGEALAHALYKRGCRLILAARNIKKLEEIKETLIKFYQPPEVYLPMVVKLDLENINGIPTVVKHILANTGKIDVLINNAGISYRGSSMDTDVSVDIKVMVVNYFGQIALTKAVLPDMLDRKSGHIVSIGSIQGKMAIPYRSCYTASKHALQAFFDTLRAEIADSNVKVTVVSPGYIATNLSVNAITSDGSLHGEMDATTASGMKPSYVAEKVVDSIIWKQEDVILAPLLHRLVICLRVLMPSLYRYIMRLRADKQKYIILKKIKY</sequence>
<evidence type="ECO:0000256" key="4">
    <source>
        <dbReference type="RuleBase" id="RU000363"/>
    </source>
</evidence>
<evidence type="ECO:0008006" key="7">
    <source>
        <dbReference type="Google" id="ProtNLM"/>
    </source>
</evidence>
<name>A0AAV2QS60_MEGNR</name>
<dbReference type="PRINTS" id="PR00080">
    <property type="entry name" value="SDRFAMILY"/>
</dbReference>
<protein>
    <recommendedName>
        <fullName evidence="7">Dehydrogenase/reductase SDR family protein 7-like</fullName>
    </recommendedName>
</protein>
<dbReference type="EMBL" id="CAXKWB010010834">
    <property type="protein sequence ID" value="CAL4099355.1"/>
    <property type="molecule type" value="Genomic_DNA"/>
</dbReference>
<comment type="caution">
    <text evidence="5">The sequence shown here is derived from an EMBL/GenBank/DDBJ whole genome shotgun (WGS) entry which is preliminary data.</text>
</comment>
<dbReference type="PROSITE" id="PS00061">
    <property type="entry name" value="ADH_SHORT"/>
    <property type="match status" value="1"/>
</dbReference>
<accession>A0AAV2QS60</accession>
<dbReference type="GO" id="GO:0016020">
    <property type="term" value="C:membrane"/>
    <property type="evidence" value="ECO:0007669"/>
    <property type="project" value="TreeGrafter"/>
</dbReference>
<dbReference type="InterPro" id="IPR036291">
    <property type="entry name" value="NAD(P)-bd_dom_sf"/>
</dbReference>
<dbReference type="PANTHER" id="PTHR44196">
    <property type="entry name" value="DEHYDROGENASE/REDUCTASE SDR FAMILY MEMBER 7B"/>
    <property type="match status" value="1"/>
</dbReference>
<evidence type="ECO:0000256" key="3">
    <source>
        <dbReference type="ARBA" id="ARBA00037096"/>
    </source>
</evidence>
<keyword evidence="6" id="KW-1185">Reference proteome</keyword>
<proteinExistence type="inferred from homology"/>
<dbReference type="NCBIfam" id="NF004825">
    <property type="entry name" value="PRK06181.1"/>
    <property type="match status" value="1"/>
</dbReference>
<dbReference type="PRINTS" id="PR00081">
    <property type="entry name" value="GDHRDH"/>
</dbReference>
<comment type="similarity">
    <text evidence="1 4">Belongs to the short-chain dehydrogenases/reductases (SDR) family.</text>
</comment>
<feature type="non-terminal residue" evidence="5">
    <location>
        <position position="335"/>
    </location>
</feature>
<keyword evidence="2" id="KW-0560">Oxidoreductase</keyword>